<accession>A0A9W6Z8D9</accession>
<dbReference type="Proteomes" id="UP001165063">
    <property type="component" value="Unassembled WGS sequence"/>
</dbReference>
<organism evidence="2 3">
    <name type="scientific">Ambrosiozyma monospora</name>
    <name type="common">Yeast</name>
    <name type="synonym">Endomycopsis monosporus</name>
    <dbReference type="NCBI Taxonomy" id="43982"/>
    <lineage>
        <taxon>Eukaryota</taxon>
        <taxon>Fungi</taxon>
        <taxon>Dikarya</taxon>
        <taxon>Ascomycota</taxon>
        <taxon>Saccharomycotina</taxon>
        <taxon>Pichiomycetes</taxon>
        <taxon>Pichiales</taxon>
        <taxon>Pichiaceae</taxon>
        <taxon>Ambrosiozyma</taxon>
    </lineage>
</organism>
<feature type="compositionally biased region" description="Low complexity" evidence="1">
    <location>
        <begin position="1"/>
        <end position="16"/>
    </location>
</feature>
<dbReference type="AlphaFoldDB" id="A0A9W6Z8D9"/>
<dbReference type="EMBL" id="BSXU01007278">
    <property type="protein sequence ID" value="GMG56339.1"/>
    <property type="molecule type" value="Genomic_DNA"/>
</dbReference>
<protein>
    <submittedName>
        <fullName evidence="2">Unnamed protein product</fullName>
    </submittedName>
</protein>
<evidence type="ECO:0000313" key="2">
    <source>
        <dbReference type="EMBL" id="GMG56339.1"/>
    </source>
</evidence>
<reference evidence="2" key="1">
    <citation type="submission" date="2023-04" db="EMBL/GenBank/DDBJ databases">
        <title>Ambrosiozyma monospora NBRC 1965.</title>
        <authorList>
            <person name="Ichikawa N."/>
            <person name="Sato H."/>
            <person name="Tonouchi N."/>
        </authorList>
    </citation>
    <scope>NUCLEOTIDE SEQUENCE</scope>
    <source>
        <strain evidence="2">NBRC 1965</strain>
    </source>
</reference>
<keyword evidence="3" id="KW-1185">Reference proteome</keyword>
<proteinExistence type="predicted"/>
<name>A0A9W6Z8D9_AMBMO</name>
<comment type="caution">
    <text evidence="2">The sequence shown here is derived from an EMBL/GenBank/DDBJ whole genome shotgun (WGS) entry which is preliminary data.</text>
</comment>
<sequence>MSETTPNNNDQNNNDTFNEDVNMDSEKSSIQPKYTRIAHKLKIHGDNLVSTVKFSPDGNINHKQMQIQPYLQTRIMTFPYCSWKEH</sequence>
<evidence type="ECO:0000313" key="3">
    <source>
        <dbReference type="Proteomes" id="UP001165063"/>
    </source>
</evidence>
<gene>
    <name evidence="2" type="ORF">Amon01_000840600</name>
</gene>
<feature type="region of interest" description="Disordered" evidence="1">
    <location>
        <begin position="1"/>
        <end position="30"/>
    </location>
</feature>
<evidence type="ECO:0000256" key="1">
    <source>
        <dbReference type="SAM" id="MobiDB-lite"/>
    </source>
</evidence>